<dbReference type="OrthoDB" id="8893262at2"/>
<evidence type="ECO:0000259" key="6">
    <source>
        <dbReference type="Pfam" id="PF02668"/>
    </source>
</evidence>
<dbReference type="EMBL" id="CP016172">
    <property type="protein sequence ID" value="ANN78163.1"/>
    <property type="molecule type" value="Genomic_DNA"/>
</dbReference>
<dbReference type="PANTHER" id="PTHR30468:SF1">
    <property type="entry name" value="ALPHA-KETOGLUTARATE-DEPENDENT SULFONATE DIOXYGENASE"/>
    <property type="match status" value="1"/>
</dbReference>
<dbReference type="GO" id="GO:0005737">
    <property type="term" value="C:cytoplasm"/>
    <property type="evidence" value="ECO:0007669"/>
    <property type="project" value="TreeGrafter"/>
</dbReference>
<proteinExistence type="inferred from homology"/>
<gene>
    <name evidence="7" type="ORF">BAU07_14600</name>
</gene>
<dbReference type="GO" id="GO:0016706">
    <property type="term" value="F:2-oxoglutarate-dependent dioxygenase activity"/>
    <property type="evidence" value="ECO:0007669"/>
    <property type="project" value="TreeGrafter"/>
</dbReference>
<evidence type="ECO:0000256" key="2">
    <source>
        <dbReference type="ARBA" id="ARBA00022723"/>
    </source>
</evidence>
<dbReference type="InterPro" id="IPR042098">
    <property type="entry name" value="TauD-like_sf"/>
</dbReference>
<dbReference type="Proteomes" id="UP000091926">
    <property type="component" value="Chromosome"/>
</dbReference>
<evidence type="ECO:0000313" key="8">
    <source>
        <dbReference type="Proteomes" id="UP000091926"/>
    </source>
</evidence>
<evidence type="ECO:0000256" key="4">
    <source>
        <dbReference type="ARBA" id="ARBA00023002"/>
    </source>
</evidence>
<protein>
    <submittedName>
        <fullName evidence="7">Taurine catabolism dioxygenase TauD</fullName>
    </submittedName>
</protein>
<evidence type="ECO:0000313" key="7">
    <source>
        <dbReference type="EMBL" id="ANN78163.1"/>
    </source>
</evidence>
<keyword evidence="4" id="KW-0560">Oxidoreductase</keyword>
<keyword evidence="3 7" id="KW-0223">Dioxygenase</keyword>
<keyword evidence="5" id="KW-0408">Iron</keyword>
<organism evidence="7 8">
    <name type="scientific">Bordetella flabilis</name>
    <dbReference type="NCBI Taxonomy" id="463014"/>
    <lineage>
        <taxon>Bacteria</taxon>
        <taxon>Pseudomonadati</taxon>
        <taxon>Pseudomonadota</taxon>
        <taxon>Betaproteobacteria</taxon>
        <taxon>Burkholderiales</taxon>
        <taxon>Alcaligenaceae</taxon>
        <taxon>Bordetella</taxon>
    </lineage>
</organism>
<name>A0A193GEY3_9BORD</name>
<comment type="similarity">
    <text evidence="1">Belongs to the TfdA dioxygenase family.</text>
</comment>
<dbReference type="AlphaFoldDB" id="A0A193GEY3"/>
<dbReference type="InterPro" id="IPR003819">
    <property type="entry name" value="TauD/TfdA-like"/>
</dbReference>
<keyword evidence="8" id="KW-1185">Reference proteome</keyword>
<dbReference type="InterPro" id="IPR051323">
    <property type="entry name" value="AtsK-like"/>
</dbReference>
<keyword evidence="2" id="KW-0479">Metal-binding</keyword>
<dbReference type="PANTHER" id="PTHR30468">
    <property type="entry name" value="ALPHA-KETOGLUTARATE-DEPENDENT SULFONATE DIOXYGENASE"/>
    <property type="match status" value="1"/>
</dbReference>
<dbReference type="Gene3D" id="3.60.130.10">
    <property type="entry name" value="Clavaminate synthase-like"/>
    <property type="match status" value="1"/>
</dbReference>
<dbReference type="KEGG" id="bfz:BAU07_14600"/>
<dbReference type="SUPFAM" id="SSF51197">
    <property type="entry name" value="Clavaminate synthase-like"/>
    <property type="match status" value="1"/>
</dbReference>
<dbReference type="Pfam" id="PF02668">
    <property type="entry name" value="TauD"/>
    <property type="match status" value="1"/>
</dbReference>
<evidence type="ECO:0000256" key="1">
    <source>
        <dbReference type="ARBA" id="ARBA00005896"/>
    </source>
</evidence>
<sequence length="306" mass="34401">MYGIVVDNEKLDRIQPRILDISRYLGSPAEVGRVTVTPYSPTVGARVSGLRIDEDGDVTPAVRTLLYDALLRYGFLSFEPGTVDVARFERLVSLFGKAKLMNTPYTPETGKSGQLNTIDASTKKTRMNYIWHMDQVFQPTSPPYTALLGETMPALGGDTLFANATAAYDLLDPLLTAYLETLTAVHDADTMGYLTLAYHDLDARAEQRRKYPPIEVPLIRTHPETGRKQIFVNELYTHRILGVSRRTSQSLLDVLFDALSAPEVQARHRWEDGTALIWDNRTVQHRGVPDFGTQRRIMHRALVLPD</sequence>
<dbReference type="GO" id="GO:0046872">
    <property type="term" value="F:metal ion binding"/>
    <property type="evidence" value="ECO:0007669"/>
    <property type="project" value="UniProtKB-KW"/>
</dbReference>
<reference evidence="7 8" key="1">
    <citation type="submission" date="2016-06" db="EMBL/GenBank/DDBJ databases">
        <title>Complete genome sequences of Bordetella bronchialis and Bordetella flabilis.</title>
        <authorList>
            <person name="LiPuma J.J."/>
            <person name="Spilker T."/>
        </authorList>
    </citation>
    <scope>NUCLEOTIDE SEQUENCE [LARGE SCALE GENOMIC DNA]</scope>
    <source>
        <strain evidence="7 8">AU10664</strain>
    </source>
</reference>
<evidence type="ECO:0000256" key="5">
    <source>
        <dbReference type="ARBA" id="ARBA00023004"/>
    </source>
</evidence>
<dbReference type="STRING" id="463014.BAU07_14600"/>
<accession>A0A193GEY3</accession>
<evidence type="ECO:0000256" key="3">
    <source>
        <dbReference type="ARBA" id="ARBA00022964"/>
    </source>
</evidence>
<feature type="domain" description="TauD/TfdA-like" evidence="6">
    <location>
        <begin position="36"/>
        <end position="301"/>
    </location>
</feature>